<evidence type="ECO:0000313" key="2">
    <source>
        <dbReference type="EnsemblMetazoa" id="GBRI025340-PA"/>
    </source>
</evidence>
<protein>
    <submittedName>
        <fullName evidence="2">Uncharacterized protein</fullName>
    </submittedName>
</protein>
<evidence type="ECO:0000313" key="3">
    <source>
        <dbReference type="Proteomes" id="UP000091820"/>
    </source>
</evidence>
<accession>A0A1A9WMR3</accession>
<reference evidence="2" key="2">
    <citation type="submission" date="2020-05" db="UniProtKB">
        <authorList>
            <consortium name="EnsemblMetazoa"/>
        </authorList>
    </citation>
    <scope>IDENTIFICATION</scope>
    <source>
        <strain evidence="2">IAEA</strain>
    </source>
</reference>
<dbReference type="Proteomes" id="UP000091820">
    <property type="component" value="Unassembled WGS sequence"/>
</dbReference>
<evidence type="ECO:0000256" key="1">
    <source>
        <dbReference type="SAM" id="Phobius"/>
    </source>
</evidence>
<dbReference type="EnsemblMetazoa" id="GBRI025340-RA">
    <property type="protein sequence ID" value="GBRI025340-PA"/>
    <property type="gene ID" value="GBRI025340"/>
</dbReference>
<keyword evidence="1" id="KW-0472">Membrane</keyword>
<feature type="transmembrane region" description="Helical" evidence="1">
    <location>
        <begin position="40"/>
        <end position="57"/>
    </location>
</feature>
<dbReference type="AlphaFoldDB" id="A0A1A9WMR3"/>
<dbReference type="VEuPathDB" id="VectorBase:GBRI025340"/>
<organism evidence="2 3">
    <name type="scientific">Glossina brevipalpis</name>
    <dbReference type="NCBI Taxonomy" id="37001"/>
    <lineage>
        <taxon>Eukaryota</taxon>
        <taxon>Metazoa</taxon>
        <taxon>Ecdysozoa</taxon>
        <taxon>Arthropoda</taxon>
        <taxon>Hexapoda</taxon>
        <taxon>Insecta</taxon>
        <taxon>Pterygota</taxon>
        <taxon>Neoptera</taxon>
        <taxon>Endopterygota</taxon>
        <taxon>Diptera</taxon>
        <taxon>Brachycera</taxon>
        <taxon>Muscomorpha</taxon>
        <taxon>Hippoboscoidea</taxon>
        <taxon>Glossinidae</taxon>
        <taxon>Glossina</taxon>
    </lineage>
</organism>
<keyword evidence="1" id="KW-0812">Transmembrane</keyword>
<keyword evidence="3" id="KW-1185">Reference proteome</keyword>
<sequence length="146" mass="17476">MYQTTKQPYFQSKEQHEKRQHLNLPCQHQHRHHHHRHYRCFRRCGLLWLIFFTMIRVNDASTAVYPFAHVTISTPVFISVYVRLSKRLIILLPNYLFVRLPMNSMLIHALIPLPTHSLIGSPVERTLIPLPNRSFILWPRNSVYKL</sequence>
<proteinExistence type="predicted"/>
<feature type="transmembrane region" description="Helical" evidence="1">
    <location>
        <begin position="63"/>
        <end position="82"/>
    </location>
</feature>
<reference evidence="3" key="1">
    <citation type="submission" date="2014-03" db="EMBL/GenBank/DDBJ databases">
        <authorList>
            <person name="Aksoy S."/>
            <person name="Warren W."/>
            <person name="Wilson R.K."/>
        </authorList>
    </citation>
    <scope>NUCLEOTIDE SEQUENCE [LARGE SCALE GENOMIC DNA]</scope>
    <source>
        <strain evidence="3">IAEA</strain>
    </source>
</reference>
<name>A0A1A9WMR3_9MUSC</name>
<keyword evidence="1" id="KW-1133">Transmembrane helix</keyword>